<dbReference type="PANTHER" id="PTHR24221:SF590">
    <property type="entry name" value="COMPONENT LINKED WITH THE ASSEMBLY OF CYTOCHROME' TRANSPORT TRANSMEMBRANE ATP-BINDING PROTEIN ABC TRANSPORTER CYDD-RELATED"/>
    <property type="match status" value="1"/>
</dbReference>
<organism evidence="10 11">
    <name type="scientific">Cypionkella sinensis</name>
    <dbReference type="NCBI Taxonomy" id="1756043"/>
    <lineage>
        <taxon>Bacteria</taxon>
        <taxon>Pseudomonadati</taxon>
        <taxon>Pseudomonadota</taxon>
        <taxon>Alphaproteobacteria</taxon>
        <taxon>Rhodobacterales</taxon>
        <taxon>Paracoccaceae</taxon>
        <taxon>Cypionkella</taxon>
    </lineage>
</organism>
<dbReference type="PROSITE" id="PS50893">
    <property type="entry name" value="ABC_TRANSPORTER_2"/>
    <property type="match status" value="1"/>
</dbReference>
<keyword evidence="2 7" id="KW-0812">Transmembrane</keyword>
<dbReference type="InterPro" id="IPR011527">
    <property type="entry name" value="ABC1_TM_dom"/>
</dbReference>
<dbReference type="PROSITE" id="PS50929">
    <property type="entry name" value="ABC_TM1F"/>
    <property type="match status" value="1"/>
</dbReference>
<keyword evidence="3" id="KW-0547">Nucleotide-binding</keyword>
<dbReference type="SUPFAM" id="SSF52540">
    <property type="entry name" value="P-loop containing nucleoside triphosphate hydrolases"/>
    <property type="match status" value="1"/>
</dbReference>
<dbReference type="SUPFAM" id="SSF90123">
    <property type="entry name" value="ABC transporter transmembrane region"/>
    <property type="match status" value="1"/>
</dbReference>
<dbReference type="InterPro" id="IPR027417">
    <property type="entry name" value="P-loop_NTPase"/>
</dbReference>
<comment type="subcellular location">
    <subcellularLocation>
        <location evidence="1">Cell membrane</location>
        <topology evidence="1">Multi-pass membrane protein</topology>
    </subcellularLocation>
</comment>
<evidence type="ECO:0000256" key="5">
    <source>
        <dbReference type="ARBA" id="ARBA00022989"/>
    </source>
</evidence>
<feature type="transmembrane region" description="Helical" evidence="7">
    <location>
        <begin position="42"/>
        <end position="62"/>
    </location>
</feature>
<dbReference type="PROSITE" id="PS00211">
    <property type="entry name" value="ABC_TRANSPORTER_1"/>
    <property type="match status" value="1"/>
</dbReference>
<accession>A0ABV7J4S8</accession>
<sequence length="545" mass="57029">MRPLWQVFRLIWQAQRAALLRGAVLSVVVLVAGATLLGVSGWFITAAAAAGLAGMGAVFDVFRPSGAIRFLALGRTAARYGERVLTHDATLRAFATLRLRVLQAYLAAPYDRQSRLRGPQVLNRITADIDALDGLPLRLILPLIAGGITLAASFAVLWALAGLAIAATVALGFGLGGAVVLIWAGRAGSKPSRRVEYAAQAFRARLIDLVQARGDLAVYGQLAAQHQAVLSAETRRQSARLAQDRIERQAGLLLSWLATAVATAALLLGMALAEQGALSPAVAAVGFFAALALAEVLAPLRRAVADLGRMRLAARRVVQSLPAPVASAGGRYVAGALRFDTVSLQRAGAARASLRPLSFTLQAGATLALTGPSGVGKSTALLLAAGMLRPTGGGITLGDHPLPEWEEAALREAVALLPQRAGLMAGRVRAGLQLAAPDADEATLWAVLEAVALADVIRAKGGLDARLGPRGAGLSGGEARRLAIARVLLRRPAILLLDEPTEGLDTDTALRVLRGIRQYLPQAAILTASHRPVETDWADFTLELF</sequence>
<comment type="caution">
    <text evidence="10">The sequence shown here is derived from an EMBL/GenBank/DDBJ whole genome shotgun (WGS) entry which is preliminary data.</text>
</comment>
<feature type="transmembrane region" description="Helical" evidence="7">
    <location>
        <begin position="18"/>
        <end position="36"/>
    </location>
</feature>
<feature type="transmembrane region" description="Helical" evidence="7">
    <location>
        <begin position="139"/>
        <end position="158"/>
    </location>
</feature>
<feature type="transmembrane region" description="Helical" evidence="7">
    <location>
        <begin position="250"/>
        <end position="272"/>
    </location>
</feature>
<keyword evidence="6 7" id="KW-0472">Membrane</keyword>
<evidence type="ECO:0000256" key="6">
    <source>
        <dbReference type="ARBA" id="ARBA00023136"/>
    </source>
</evidence>
<reference evidence="11" key="1">
    <citation type="journal article" date="2019" name="Int. J. Syst. Evol. Microbiol.">
        <title>The Global Catalogue of Microorganisms (GCM) 10K type strain sequencing project: providing services to taxonomists for standard genome sequencing and annotation.</title>
        <authorList>
            <consortium name="The Broad Institute Genomics Platform"/>
            <consortium name="The Broad Institute Genome Sequencing Center for Infectious Disease"/>
            <person name="Wu L."/>
            <person name="Ma J."/>
        </authorList>
    </citation>
    <scope>NUCLEOTIDE SEQUENCE [LARGE SCALE GENOMIC DNA]</scope>
    <source>
        <strain evidence="11">KCTC 52039</strain>
    </source>
</reference>
<gene>
    <name evidence="10" type="ORF">ACFOGH_15455</name>
</gene>
<evidence type="ECO:0000256" key="7">
    <source>
        <dbReference type="SAM" id="Phobius"/>
    </source>
</evidence>
<keyword evidence="11" id="KW-1185">Reference proteome</keyword>
<feature type="transmembrane region" description="Helical" evidence="7">
    <location>
        <begin position="164"/>
        <end position="184"/>
    </location>
</feature>
<dbReference type="SMART" id="SM00382">
    <property type="entry name" value="AAA"/>
    <property type="match status" value="1"/>
</dbReference>
<proteinExistence type="predicted"/>
<evidence type="ECO:0000259" key="9">
    <source>
        <dbReference type="PROSITE" id="PS50929"/>
    </source>
</evidence>
<dbReference type="Proteomes" id="UP001595547">
    <property type="component" value="Unassembled WGS sequence"/>
</dbReference>
<evidence type="ECO:0000259" key="8">
    <source>
        <dbReference type="PROSITE" id="PS50893"/>
    </source>
</evidence>
<evidence type="ECO:0000313" key="11">
    <source>
        <dbReference type="Proteomes" id="UP001595547"/>
    </source>
</evidence>
<feature type="domain" description="ABC transmembrane type-1" evidence="9">
    <location>
        <begin position="22"/>
        <end position="309"/>
    </location>
</feature>
<dbReference type="InterPro" id="IPR003439">
    <property type="entry name" value="ABC_transporter-like_ATP-bd"/>
</dbReference>
<feature type="domain" description="ABC transporter" evidence="8">
    <location>
        <begin position="337"/>
        <end position="545"/>
    </location>
</feature>
<dbReference type="InterPro" id="IPR003593">
    <property type="entry name" value="AAA+_ATPase"/>
</dbReference>
<protein>
    <submittedName>
        <fullName evidence="10">Amino acid ABC transporter ATP-binding/permease protein</fullName>
    </submittedName>
</protein>
<dbReference type="InterPro" id="IPR039421">
    <property type="entry name" value="Type_1_exporter"/>
</dbReference>
<dbReference type="InterPro" id="IPR036640">
    <property type="entry name" value="ABC1_TM_sf"/>
</dbReference>
<dbReference type="Gene3D" id="1.20.1560.10">
    <property type="entry name" value="ABC transporter type 1, transmembrane domain"/>
    <property type="match status" value="1"/>
</dbReference>
<dbReference type="Gene3D" id="3.40.50.300">
    <property type="entry name" value="P-loop containing nucleotide triphosphate hydrolases"/>
    <property type="match status" value="1"/>
</dbReference>
<dbReference type="EMBL" id="JBHRTO010000002">
    <property type="protein sequence ID" value="MFC3182397.1"/>
    <property type="molecule type" value="Genomic_DNA"/>
</dbReference>
<name>A0ABV7J4S8_9RHOB</name>
<dbReference type="GO" id="GO:0005524">
    <property type="term" value="F:ATP binding"/>
    <property type="evidence" value="ECO:0007669"/>
    <property type="project" value="UniProtKB-KW"/>
</dbReference>
<dbReference type="RefSeq" id="WP_380074065.1">
    <property type="nucleotide sequence ID" value="NZ_JBHRTO010000002.1"/>
</dbReference>
<dbReference type="Pfam" id="PF00005">
    <property type="entry name" value="ABC_tran"/>
    <property type="match status" value="1"/>
</dbReference>
<dbReference type="InterPro" id="IPR017871">
    <property type="entry name" value="ABC_transporter-like_CS"/>
</dbReference>
<evidence type="ECO:0000256" key="3">
    <source>
        <dbReference type="ARBA" id="ARBA00022741"/>
    </source>
</evidence>
<keyword evidence="4 10" id="KW-0067">ATP-binding</keyword>
<evidence type="ECO:0000256" key="4">
    <source>
        <dbReference type="ARBA" id="ARBA00022840"/>
    </source>
</evidence>
<evidence type="ECO:0000313" key="10">
    <source>
        <dbReference type="EMBL" id="MFC3182397.1"/>
    </source>
</evidence>
<dbReference type="PANTHER" id="PTHR24221">
    <property type="entry name" value="ATP-BINDING CASSETTE SUB-FAMILY B"/>
    <property type="match status" value="1"/>
</dbReference>
<feature type="transmembrane region" description="Helical" evidence="7">
    <location>
        <begin position="278"/>
        <end position="300"/>
    </location>
</feature>
<keyword evidence="5 7" id="KW-1133">Transmembrane helix</keyword>
<evidence type="ECO:0000256" key="1">
    <source>
        <dbReference type="ARBA" id="ARBA00004651"/>
    </source>
</evidence>
<evidence type="ECO:0000256" key="2">
    <source>
        <dbReference type="ARBA" id="ARBA00022692"/>
    </source>
</evidence>